<sequence>MQSPELGAATGGGSLSDLNQQQREGCCLASPDRSYRLTVGNRKAQCQLRPSFLDHDLAQDKQSQKLLQAIL</sequence>
<protein>
    <submittedName>
        <fullName evidence="1">Uncharacterized protein</fullName>
    </submittedName>
</protein>
<keyword evidence="2" id="KW-1185">Reference proteome</keyword>
<name>A0ACB9GEJ4_CICIN</name>
<evidence type="ECO:0000313" key="2">
    <source>
        <dbReference type="Proteomes" id="UP001055811"/>
    </source>
</evidence>
<comment type="caution">
    <text evidence="1">The sequence shown here is derived from an EMBL/GenBank/DDBJ whole genome shotgun (WGS) entry which is preliminary data.</text>
</comment>
<dbReference type="EMBL" id="CM042010">
    <property type="protein sequence ID" value="KAI3781473.1"/>
    <property type="molecule type" value="Genomic_DNA"/>
</dbReference>
<accession>A0ACB9GEJ4</accession>
<reference evidence="1 2" key="2">
    <citation type="journal article" date="2022" name="Mol. Ecol. Resour.">
        <title>The genomes of chicory, endive, great burdock and yacon provide insights into Asteraceae paleo-polyploidization history and plant inulin production.</title>
        <authorList>
            <person name="Fan W."/>
            <person name="Wang S."/>
            <person name="Wang H."/>
            <person name="Wang A."/>
            <person name="Jiang F."/>
            <person name="Liu H."/>
            <person name="Zhao H."/>
            <person name="Xu D."/>
            <person name="Zhang Y."/>
        </authorList>
    </citation>
    <scope>NUCLEOTIDE SEQUENCE [LARGE SCALE GENOMIC DNA]</scope>
    <source>
        <strain evidence="2">cv. Punajuju</strain>
        <tissue evidence="1">Leaves</tissue>
    </source>
</reference>
<dbReference type="Proteomes" id="UP001055811">
    <property type="component" value="Linkage Group LG02"/>
</dbReference>
<proteinExistence type="predicted"/>
<reference evidence="2" key="1">
    <citation type="journal article" date="2022" name="Mol. Ecol. Resour.">
        <title>The genomes of chicory, endive, great burdock and yacon provide insights into Asteraceae palaeo-polyploidization history and plant inulin production.</title>
        <authorList>
            <person name="Fan W."/>
            <person name="Wang S."/>
            <person name="Wang H."/>
            <person name="Wang A."/>
            <person name="Jiang F."/>
            <person name="Liu H."/>
            <person name="Zhao H."/>
            <person name="Xu D."/>
            <person name="Zhang Y."/>
        </authorList>
    </citation>
    <scope>NUCLEOTIDE SEQUENCE [LARGE SCALE GENOMIC DNA]</scope>
    <source>
        <strain evidence="2">cv. Punajuju</strain>
    </source>
</reference>
<gene>
    <name evidence="1" type="ORF">L2E82_11488</name>
</gene>
<organism evidence="1 2">
    <name type="scientific">Cichorium intybus</name>
    <name type="common">Chicory</name>
    <dbReference type="NCBI Taxonomy" id="13427"/>
    <lineage>
        <taxon>Eukaryota</taxon>
        <taxon>Viridiplantae</taxon>
        <taxon>Streptophyta</taxon>
        <taxon>Embryophyta</taxon>
        <taxon>Tracheophyta</taxon>
        <taxon>Spermatophyta</taxon>
        <taxon>Magnoliopsida</taxon>
        <taxon>eudicotyledons</taxon>
        <taxon>Gunneridae</taxon>
        <taxon>Pentapetalae</taxon>
        <taxon>asterids</taxon>
        <taxon>campanulids</taxon>
        <taxon>Asterales</taxon>
        <taxon>Asteraceae</taxon>
        <taxon>Cichorioideae</taxon>
        <taxon>Cichorieae</taxon>
        <taxon>Cichoriinae</taxon>
        <taxon>Cichorium</taxon>
    </lineage>
</organism>
<evidence type="ECO:0000313" key="1">
    <source>
        <dbReference type="EMBL" id="KAI3781473.1"/>
    </source>
</evidence>